<keyword evidence="8" id="KW-1185">Reference proteome</keyword>
<evidence type="ECO:0000256" key="4">
    <source>
        <dbReference type="ARBA" id="ARBA00022989"/>
    </source>
</evidence>
<evidence type="ECO:0000256" key="6">
    <source>
        <dbReference type="SAM" id="Phobius"/>
    </source>
</evidence>
<protein>
    <recommendedName>
        <fullName evidence="9">Threonine/homoserine/homoserine lactone efflux protein</fullName>
    </recommendedName>
</protein>
<comment type="caution">
    <text evidence="7">The sequence shown here is derived from an EMBL/GenBank/DDBJ whole genome shotgun (WGS) entry which is preliminary data.</text>
</comment>
<name>A0ABQ2KK99_9MICO</name>
<accession>A0ABQ2KK99</accession>
<dbReference type="PANTHER" id="PTHR30086">
    <property type="entry name" value="ARGININE EXPORTER PROTEIN ARGO"/>
    <property type="match status" value="1"/>
</dbReference>
<dbReference type="Proteomes" id="UP000626982">
    <property type="component" value="Unassembled WGS sequence"/>
</dbReference>
<keyword evidence="2" id="KW-1003">Cell membrane</keyword>
<keyword evidence="4 6" id="KW-1133">Transmembrane helix</keyword>
<proteinExistence type="predicted"/>
<dbReference type="InterPro" id="IPR001123">
    <property type="entry name" value="LeuE-type"/>
</dbReference>
<feature type="transmembrane region" description="Helical" evidence="6">
    <location>
        <begin position="110"/>
        <end position="132"/>
    </location>
</feature>
<gene>
    <name evidence="7" type="ORF">GCM10010968_16700</name>
</gene>
<feature type="transmembrane region" description="Helical" evidence="6">
    <location>
        <begin position="73"/>
        <end position="98"/>
    </location>
</feature>
<feature type="transmembrane region" description="Helical" evidence="6">
    <location>
        <begin position="46"/>
        <end position="67"/>
    </location>
</feature>
<evidence type="ECO:0000256" key="1">
    <source>
        <dbReference type="ARBA" id="ARBA00004651"/>
    </source>
</evidence>
<evidence type="ECO:0000313" key="8">
    <source>
        <dbReference type="Proteomes" id="UP000626982"/>
    </source>
</evidence>
<evidence type="ECO:0008006" key="9">
    <source>
        <dbReference type="Google" id="ProtNLM"/>
    </source>
</evidence>
<dbReference type="PANTHER" id="PTHR30086:SF20">
    <property type="entry name" value="ARGININE EXPORTER PROTEIN ARGO-RELATED"/>
    <property type="match status" value="1"/>
</dbReference>
<evidence type="ECO:0000256" key="2">
    <source>
        <dbReference type="ARBA" id="ARBA00022475"/>
    </source>
</evidence>
<evidence type="ECO:0000313" key="7">
    <source>
        <dbReference type="EMBL" id="GGN84654.1"/>
    </source>
</evidence>
<evidence type="ECO:0000256" key="5">
    <source>
        <dbReference type="ARBA" id="ARBA00023136"/>
    </source>
</evidence>
<dbReference type="EMBL" id="BMLM01000001">
    <property type="protein sequence ID" value="GGN84654.1"/>
    <property type="molecule type" value="Genomic_DNA"/>
</dbReference>
<reference evidence="8" key="1">
    <citation type="journal article" date="2019" name="Int. J. Syst. Evol. Microbiol.">
        <title>The Global Catalogue of Microorganisms (GCM) 10K type strain sequencing project: providing services to taxonomists for standard genome sequencing and annotation.</title>
        <authorList>
            <consortium name="The Broad Institute Genomics Platform"/>
            <consortium name="The Broad Institute Genome Sequencing Center for Infectious Disease"/>
            <person name="Wu L."/>
            <person name="Ma J."/>
        </authorList>
    </citation>
    <scope>NUCLEOTIDE SEQUENCE [LARGE SCALE GENOMIC DNA]</scope>
    <source>
        <strain evidence="8">CGMCC 1.6960</strain>
    </source>
</reference>
<evidence type="ECO:0000256" key="3">
    <source>
        <dbReference type="ARBA" id="ARBA00022692"/>
    </source>
</evidence>
<organism evidence="7 8">
    <name type="scientific">Agrococcus terreus</name>
    <dbReference type="NCBI Taxonomy" id="574649"/>
    <lineage>
        <taxon>Bacteria</taxon>
        <taxon>Bacillati</taxon>
        <taxon>Actinomycetota</taxon>
        <taxon>Actinomycetes</taxon>
        <taxon>Micrococcales</taxon>
        <taxon>Microbacteriaceae</taxon>
        <taxon>Agrococcus</taxon>
    </lineage>
</organism>
<comment type="subcellular location">
    <subcellularLocation>
        <location evidence="1">Cell membrane</location>
        <topology evidence="1">Multi-pass membrane protein</topology>
    </subcellularLocation>
</comment>
<dbReference type="Pfam" id="PF01810">
    <property type="entry name" value="LysE"/>
    <property type="match status" value="1"/>
</dbReference>
<keyword evidence="5 6" id="KW-0472">Membrane</keyword>
<sequence length="134" mass="14136">MRYAGAAYLVWIGARLLWGAMRGRAHDAPTEGARRPGLLAGLRRGLVTNLLNPKVGAFSVALLPQLIPVGAPHLPWGLALAGTHALLGGLWLGTLVLLARSVRGWLQRPLVARWVDGVAGTAIAGFGVRLAVVR</sequence>
<keyword evidence="3 6" id="KW-0812">Transmembrane</keyword>